<dbReference type="GO" id="GO:0005829">
    <property type="term" value="C:cytosol"/>
    <property type="evidence" value="ECO:0007669"/>
    <property type="project" value="TreeGrafter"/>
</dbReference>
<sequence length="225" mass="25077">MKFSNKKVIIFDLDGTLIDSSADLALAINHMLKSINHSTFTLDEIHNWVGNGATTLVKRALSGSIQITENIDEKVFQNALDIFLKFYAQNLAVKTITYPHVLTTLAMLKNNGYKLVIVTNKPFDFVAPILEGLKLKEYFEFYLGGDSLKEKKPNPAPLLHVCNRLQVSVDECIMVGDSKNDILAAKACNMQSIGLTYGYNYGEPISTYSPDIYFSDFSKISSTLC</sequence>
<dbReference type="PANTHER" id="PTHR43434:SF1">
    <property type="entry name" value="PHOSPHOGLYCOLATE PHOSPHATASE"/>
    <property type="match status" value="1"/>
</dbReference>
<dbReference type="SFLD" id="SFLDG01135">
    <property type="entry name" value="C1.5.6:_HAD__Beta-PGM__Phospha"/>
    <property type="match status" value="1"/>
</dbReference>
<dbReference type="GO" id="GO:0005975">
    <property type="term" value="P:carbohydrate metabolic process"/>
    <property type="evidence" value="ECO:0007669"/>
    <property type="project" value="InterPro"/>
</dbReference>
<comment type="pathway">
    <text evidence="3 10">Organic acid metabolism; glycolate biosynthesis; glycolate from 2-phosphoglycolate: step 1/1.</text>
</comment>
<dbReference type="CDD" id="cd16417">
    <property type="entry name" value="HAD_PGPase"/>
    <property type="match status" value="1"/>
</dbReference>
<dbReference type="GO" id="GO:0008967">
    <property type="term" value="F:phosphoglycolate phosphatase activity"/>
    <property type="evidence" value="ECO:0007669"/>
    <property type="project" value="UniProtKB-UniRule"/>
</dbReference>
<dbReference type="InterPro" id="IPR041492">
    <property type="entry name" value="HAD_2"/>
</dbReference>
<dbReference type="NCBIfam" id="TIGR01449">
    <property type="entry name" value="PGP_bact"/>
    <property type="match status" value="1"/>
</dbReference>
<comment type="cofactor">
    <cofactor evidence="2 10">
        <name>Mg(2+)</name>
        <dbReference type="ChEBI" id="CHEBI:18420"/>
    </cofactor>
</comment>
<reference evidence="11" key="1">
    <citation type="submission" date="2020-01" db="EMBL/GenBank/DDBJ databases">
        <authorList>
            <person name="Meier V. D."/>
            <person name="Meier V D."/>
        </authorList>
    </citation>
    <scope>NUCLEOTIDE SEQUENCE</scope>
    <source>
        <strain evidence="11">HLG_WM_MAG_05</strain>
    </source>
</reference>
<name>A0A6S6STR7_9BACT</name>
<organism evidence="11">
    <name type="scientific">uncultured Sulfurovum sp</name>
    <dbReference type="NCBI Taxonomy" id="269237"/>
    <lineage>
        <taxon>Bacteria</taxon>
        <taxon>Pseudomonadati</taxon>
        <taxon>Campylobacterota</taxon>
        <taxon>Epsilonproteobacteria</taxon>
        <taxon>Campylobacterales</taxon>
        <taxon>Sulfurovaceae</taxon>
        <taxon>Sulfurovum</taxon>
        <taxon>environmental samples</taxon>
    </lineage>
</organism>
<feature type="active site" description="Nucleophile" evidence="10">
    <location>
        <position position="12"/>
    </location>
</feature>
<feature type="binding site" evidence="10">
    <location>
        <position position="12"/>
    </location>
    <ligand>
        <name>Mg(2+)</name>
        <dbReference type="ChEBI" id="CHEBI:18420"/>
    </ligand>
</feature>
<dbReference type="NCBIfam" id="NF009695">
    <property type="entry name" value="PRK13222.1-2"/>
    <property type="match status" value="1"/>
</dbReference>
<evidence type="ECO:0000256" key="2">
    <source>
        <dbReference type="ARBA" id="ARBA00001946"/>
    </source>
</evidence>
<accession>A0A6S6STR7</accession>
<dbReference type="HAMAP" id="MF_00495">
    <property type="entry name" value="GPH_hydrolase_bact"/>
    <property type="match status" value="1"/>
</dbReference>
<comment type="function">
    <text evidence="10">Specifically catalyzes the dephosphorylation of 2-phosphoglycolate.</text>
</comment>
<evidence type="ECO:0000256" key="7">
    <source>
        <dbReference type="ARBA" id="ARBA00022801"/>
    </source>
</evidence>
<dbReference type="SFLD" id="SFLDG01129">
    <property type="entry name" value="C1.5:_HAD__Beta-PGM__Phosphata"/>
    <property type="match status" value="1"/>
</dbReference>
<dbReference type="AlphaFoldDB" id="A0A6S6STR7"/>
<evidence type="ECO:0000256" key="3">
    <source>
        <dbReference type="ARBA" id="ARBA00004818"/>
    </source>
</evidence>
<dbReference type="GO" id="GO:0046872">
    <property type="term" value="F:metal ion binding"/>
    <property type="evidence" value="ECO:0007669"/>
    <property type="project" value="UniProtKB-KW"/>
</dbReference>
<dbReference type="InterPro" id="IPR006549">
    <property type="entry name" value="HAD-SF_hydro_IIIA"/>
</dbReference>
<dbReference type="PANTHER" id="PTHR43434">
    <property type="entry name" value="PHOSPHOGLYCOLATE PHOSPHATASE"/>
    <property type="match status" value="1"/>
</dbReference>
<evidence type="ECO:0000256" key="1">
    <source>
        <dbReference type="ARBA" id="ARBA00000830"/>
    </source>
</evidence>
<gene>
    <name evidence="11" type="ORF">HELGO_WM4092</name>
</gene>
<keyword evidence="7 10" id="KW-0378">Hydrolase</keyword>
<keyword evidence="9 10" id="KW-0119">Carbohydrate metabolism</keyword>
<evidence type="ECO:0000256" key="9">
    <source>
        <dbReference type="ARBA" id="ARBA00023277"/>
    </source>
</evidence>
<dbReference type="NCBIfam" id="TIGR01509">
    <property type="entry name" value="HAD-SF-IA-v3"/>
    <property type="match status" value="1"/>
</dbReference>
<dbReference type="SUPFAM" id="SSF56784">
    <property type="entry name" value="HAD-like"/>
    <property type="match status" value="1"/>
</dbReference>
<keyword evidence="8 10" id="KW-0460">Magnesium</keyword>
<feature type="binding site" evidence="10">
    <location>
        <position position="14"/>
    </location>
    <ligand>
        <name>Mg(2+)</name>
        <dbReference type="ChEBI" id="CHEBI:18420"/>
    </ligand>
</feature>
<dbReference type="Pfam" id="PF13419">
    <property type="entry name" value="HAD_2"/>
    <property type="match status" value="1"/>
</dbReference>
<feature type="binding site" evidence="10">
    <location>
        <position position="177"/>
    </location>
    <ligand>
        <name>Mg(2+)</name>
        <dbReference type="ChEBI" id="CHEBI:18420"/>
    </ligand>
</feature>
<dbReference type="EC" id="3.1.3.18" evidence="5 10"/>
<dbReference type="NCBIfam" id="TIGR01662">
    <property type="entry name" value="HAD-SF-IIIA"/>
    <property type="match status" value="1"/>
</dbReference>
<dbReference type="InterPro" id="IPR036412">
    <property type="entry name" value="HAD-like_sf"/>
</dbReference>
<dbReference type="UniPathway" id="UPA00865">
    <property type="reaction ID" value="UER00834"/>
</dbReference>
<dbReference type="GO" id="GO:0046295">
    <property type="term" value="P:glycolate biosynthetic process"/>
    <property type="evidence" value="ECO:0007669"/>
    <property type="project" value="UniProtKB-UniRule"/>
</dbReference>
<evidence type="ECO:0000313" key="11">
    <source>
        <dbReference type="EMBL" id="CAA6811979.1"/>
    </source>
</evidence>
<dbReference type="InterPro" id="IPR037512">
    <property type="entry name" value="PGPase_prok"/>
</dbReference>
<comment type="similarity">
    <text evidence="4 10">Belongs to the HAD-like hydrolase superfamily. CbbY/CbbZ/Gph/YieH family.</text>
</comment>
<protein>
    <recommendedName>
        <fullName evidence="5 10">Phosphoglycolate phosphatase</fullName>
        <shortName evidence="10">PGP</shortName>
        <shortName evidence="10">PGPase</shortName>
        <ecNumber evidence="5 10">3.1.3.18</ecNumber>
    </recommendedName>
</protein>
<comment type="catalytic activity">
    <reaction evidence="1 10">
        <text>2-phosphoglycolate + H2O = glycolate + phosphate</text>
        <dbReference type="Rhea" id="RHEA:14369"/>
        <dbReference type="ChEBI" id="CHEBI:15377"/>
        <dbReference type="ChEBI" id="CHEBI:29805"/>
        <dbReference type="ChEBI" id="CHEBI:43474"/>
        <dbReference type="ChEBI" id="CHEBI:58033"/>
        <dbReference type="EC" id="3.1.3.18"/>
    </reaction>
</comment>
<dbReference type="InterPro" id="IPR023214">
    <property type="entry name" value="HAD_sf"/>
</dbReference>
<proteinExistence type="inferred from homology"/>
<dbReference type="NCBIfam" id="TIGR01549">
    <property type="entry name" value="HAD-SF-IA-v1"/>
    <property type="match status" value="1"/>
</dbReference>
<evidence type="ECO:0000256" key="4">
    <source>
        <dbReference type="ARBA" id="ARBA00006171"/>
    </source>
</evidence>
<evidence type="ECO:0000256" key="8">
    <source>
        <dbReference type="ARBA" id="ARBA00022842"/>
    </source>
</evidence>
<dbReference type="InterPro" id="IPR050155">
    <property type="entry name" value="HAD-like_hydrolase_sf"/>
</dbReference>
<dbReference type="InterPro" id="IPR023198">
    <property type="entry name" value="PGP-like_dom2"/>
</dbReference>
<dbReference type="InterPro" id="IPR006439">
    <property type="entry name" value="HAD-SF_hydro_IA"/>
</dbReference>
<dbReference type="Gene3D" id="1.10.150.240">
    <property type="entry name" value="Putative phosphatase, domain 2"/>
    <property type="match status" value="1"/>
</dbReference>
<evidence type="ECO:0000256" key="10">
    <source>
        <dbReference type="HAMAP-Rule" id="MF_00495"/>
    </source>
</evidence>
<dbReference type="SFLD" id="SFLDS00003">
    <property type="entry name" value="Haloacid_Dehalogenase"/>
    <property type="match status" value="1"/>
</dbReference>
<evidence type="ECO:0000256" key="6">
    <source>
        <dbReference type="ARBA" id="ARBA00022723"/>
    </source>
</evidence>
<dbReference type="GO" id="GO:0006281">
    <property type="term" value="P:DNA repair"/>
    <property type="evidence" value="ECO:0007669"/>
    <property type="project" value="TreeGrafter"/>
</dbReference>
<dbReference type="EMBL" id="CACVAU010000038">
    <property type="protein sequence ID" value="CAA6811979.1"/>
    <property type="molecule type" value="Genomic_DNA"/>
</dbReference>
<dbReference type="FunFam" id="3.40.50.1000:FF:000022">
    <property type="entry name" value="Phosphoglycolate phosphatase"/>
    <property type="match status" value="1"/>
</dbReference>
<dbReference type="Gene3D" id="3.40.50.1000">
    <property type="entry name" value="HAD superfamily/HAD-like"/>
    <property type="match status" value="1"/>
</dbReference>
<evidence type="ECO:0000256" key="5">
    <source>
        <dbReference type="ARBA" id="ARBA00013078"/>
    </source>
</evidence>
<keyword evidence="6 10" id="KW-0479">Metal-binding</keyword>